<evidence type="ECO:0000313" key="10">
    <source>
        <dbReference type="EMBL" id="KAK9804281.1"/>
    </source>
</evidence>
<name>A0AAW1P5S8_9CHLO</name>
<dbReference type="SUPFAM" id="SSF103473">
    <property type="entry name" value="MFS general substrate transporter"/>
    <property type="match status" value="1"/>
</dbReference>
<evidence type="ECO:0000256" key="1">
    <source>
        <dbReference type="ARBA" id="ARBA00004141"/>
    </source>
</evidence>
<dbReference type="FunFam" id="1.20.1250.20:FF:000003">
    <property type="entry name" value="Solute carrier family 17 member 3"/>
    <property type="match status" value="1"/>
</dbReference>
<evidence type="ECO:0000256" key="8">
    <source>
        <dbReference type="SAM" id="Phobius"/>
    </source>
</evidence>
<protein>
    <recommendedName>
        <fullName evidence="9">Major facilitator superfamily (MFS) profile domain-containing protein</fullName>
    </recommendedName>
</protein>
<feature type="domain" description="Major facilitator superfamily (MFS) profile" evidence="9">
    <location>
        <begin position="1"/>
        <end position="382"/>
    </location>
</feature>
<evidence type="ECO:0000256" key="4">
    <source>
        <dbReference type="ARBA" id="ARBA00022847"/>
    </source>
</evidence>
<reference evidence="10 11" key="1">
    <citation type="journal article" date="2024" name="Nat. Commun.">
        <title>Phylogenomics reveals the evolutionary origins of lichenization in chlorophyte algae.</title>
        <authorList>
            <person name="Puginier C."/>
            <person name="Libourel C."/>
            <person name="Otte J."/>
            <person name="Skaloud P."/>
            <person name="Haon M."/>
            <person name="Grisel S."/>
            <person name="Petersen M."/>
            <person name="Berrin J.G."/>
            <person name="Delaux P.M."/>
            <person name="Dal Grande F."/>
            <person name="Keller J."/>
        </authorList>
    </citation>
    <scope>NUCLEOTIDE SEQUENCE [LARGE SCALE GENOMIC DNA]</scope>
    <source>
        <strain evidence="10 11">SAG 2043</strain>
    </source>
</reference>
<evidence type="ECO:0000256" key="3">
    <source>
        <dbReference type="ARBA" id="ARBA00022692"/>
    </source>
</evidence>
<keyword evidence="5 8" id="KW-1133">Transmembrane helix</keyword>
<keyword evidence="3 8" id="KW-0812">Transmembrane</keyword>
<dbReference type="GO" id="GO:0016020">
    <property type="term" value="C:membrane"/>
    <property type="evidence" value="ECO:0007669"/>
    <property type="project" value="UniProtKB-SubCell"/>
</dbReference>
<keyword evidence="4" id="KW-0769">Symport</keyword>
<feature type="transmembrane region" description="Helical" evidence="8">
    <location>
        <begin position="232"/>
        <end position="254"/>
    </location>
</feature>
<feature type="transmembrane region" description="Helical" evidence="8">
    <location>
        <begin position="321"/>
        <end position="347"/>
    </location>
</feature>
<evidence type="ECO:0000256" key="5">
    <source>
        <dbReference type="ARBA" id="ARBA00022989"/>
    </source>
</evidence>
<evidence type="ECO:0000259" key="9">
    <source>
        <dbReference type="PROSITE" id="PS50850"/>
    </source>
</evidence>
<organism evidence="10 11">
    <name type="scientific">[Myrmecia] bisecta</name>
    <dbReference type="NCBI Taxonomy" id="41462"/>
    <lineage>
        <taxon>Eukaryota</taxon>
        <taxon>Viridiplantae</taxon>
        <taxon>Chlorophyta</taxon>
        <taxon>core chlorophytes</taxon>
        <taxon>Trebouxiophyceae</taxon>
        <taxon>Trebouxiales</taxon>
        <taxon>Trebouxiaceae</taxon>
        <taxon>Myrmecia</taxon>
    </lineage>
</organism>
<dbReference type="Proteomes" id="UP001489004">
    <property type="component" value="Unassembled WGS sequence"/>
</dbReference>
<dbReference type="EMBL" id="JALJOR010000018">
    <property type="protein sequence ID" value="KAK9804281.1"/>
    <property type="molecule type" value="Genomic_DNA"/>
</dbReference>
<keyword evidence="6 8" id="KW-0472">Membrane</keyword>
<proteinExistence type="inferred from homology"/>
<feature type="transmembrane region" description="Helical" evidence="8">
    <location>
        <begin position="101"/>
        <end position="124"/>
    </location>
</feature>
<evidence type="ECO:0000256" key="6">
    <source>
        <dbReference type="ARBA" id="ARBA00023136"/>
    </source>
</evidence>
<feature type="transmembrane region" description="Helical" evidence="8">
    <location>
        <begin position="68"/>
        <end position="89"/>
    </location>
</feature>
<dbReference type="PANTHER" id="PTHR11662">
    <property type="entry name" value="SOLUTE CARRIER FAMILY 17"/>
    <property type="match status" value="1"/>
</dbReference>
<sequence>MAKEAGVDEAVKGTVLSAFYWGYGVSQVPGGWAAQRWGGRVMLAGSFFLWSTASLLTPSSAKNNGAIIVARVLVGVAQGVLIPSVHTVLSQWIPPHERARAVSLTTSGMYLGSAAAMQVLPSIAAAAGPAALLKAVGALGMLWLGLWLVVGRDVPHRASVMPIVSGEGPGAARKGRPPATPWARMLRHPAVWAIVVNNFTFHYAFYVVMNWLPTYFDKVLHANLAELGAVKTLPYLIMFFCSNLGGWLGDHLITRHRYPVARARKLVNSIGFWGAACALMFMPAASSVSSGVRATSCALGMAALARGGFSVNHMDIAPKYAGVVMGISNTAGTLSGVVGVAVTGLLLQHTSGASSLAGWWLALSAAALQCIGGSLFFLAAARGERLFGDTDQF</sequence>
<evidence type="ECO:0000313" key="11">
    <source>
        <dbReference type="Proteomes" id="UP001489004"/>
    </source>
</evidence>
<feature type="transmembrane region" description="Helical" evidence="8">
    <location>
        <begin position="130"/>
        <end position="150"/>
    </location>
</feature>
<keyword evidence="11" id="KW-1185">Reference proteome</keyword>
<accession>A0AAW1P5S8</accession>
<comment type="similarity">
    <text evidence="7">Belongs to the major facilitator superfamily. Sodium/anion cotransporter (TC 2.A.1.14) family.</text>
</comment>
<dbReference type="Pfam" id="PF07690">
    <property type="entry name" value="MFS_1"/>
    <property type="match status" value="1"/>
</dbReference>
<dbReference type="InterPro" id="IPR036259">
    <property type="entry name" value="MFS_trans_sf"/>
</dbReference>
<dbReference type="PANTHER" id="PTHR11662:SF282">
    <property type="entry name" value="ANION TRANSPORTER 5-RELATED"/>
    <property type="match status" value="1"/>
</dbReference>
<feature type="transmembrane region" description="Helical" evidence="8">
    <location>
        <begin position="190"/>
        <end position="212"/>
    </location>
</feature>
<dbReference type="PROSITE" id="PS50850">
    <property type="entry name" value="MFS"/>
    <property type="match status" value="1"/>
</dbReference>
<dbReference type="InterPro" id="IPR011701">
    <property type="entry name" value="MFS"/>
</dbReference>
<dbReference type="InterPro" id="IPR050382">
    <property type="entry name" value="MFS_Na/Anion_cotransporter"/>
</dbReference>
<dbReference type="Gene3D" id="1.20.1250.20">
    <property type="entry name" value="MFS general substrate transporter like domains"/>
    <property type="match status" value="2"/>
</dbReference>
<gene>
    <name evidence="10" type="ORF">WJX72_004509</name>
</gene>
<dbReference type="InterPro" id="IPR020846">
    <property type="entry name" value="MFS_dom"/>
</dbReference>
<feature type="transmembrane region" description="Helical" evidence="8">
    <location>
        <begin position="359"/>
        <end position="380"/>
    </location>
</feature>
<comment type="caution">
    <text evidence="10">The sequence shown here is derived from an EMBL/GenBank/DDBJ whole genome shotgun (WGS) entry which is preliminary data.</text>
</comment>
<evidence type="ECO:0000256" key="2">
    <source>
        <dbReference type="ARBA" id="ARBA00022448"/>
    </source>
</evidence>
<keyword evidence="2" id="KW-0813">Transport</keyword>
<evidence type="ECO:0000256" key="7">
    <source>
        <dbReference type="ARBA" id="ARBA00024362"/>
    </source>
</evidence>
<dbReference type="GO" id="GO:0015293">
    <property type="term" value="F:symporter activity"/>
    <property type="evidence" value="ECO:0007669"/>
    <property type="project" value="UniProtKB-KW"/>
</dbReference>
<dbReference type="AlphaFoldDB" id="A0AAW1P5S8"/>
<feature type="transmembrane region" description="Helical" evidence="8">
    <location>
        <begin position="266"/>
        <end position="285"/>
    </location>
</feature>
<comment type="subcellular location">
    <subcellularLocation>
        <location evidence="1">Membrane</location>
        <topology evidence="1">Multi-pass membrane protein</topology>
    </subcellularLocation>
</comment>